<organism evidence="1 2">
    <name type="scientific">Eragrostis curvula</name>
    <name type="common">weeping love grass</name>
    <dbReference type="NCBI Taxonomy" id="38414"/>
    <lineage>
        <taxon>Eukaryota</taxon>
        <taxon>Viridiplantae</taxon>
        <taxon>Streptophyta</taxon>
        <taxon>Embryophyta</taxon>
        <taxon>Tracheophyta</taxon>
        <taxon>Spermatophyta</taxon>
        <taxon>Magnoliopsida</taxon>
        <taxon>Liliopsida</taxon>
        <taxon>Poales</taxon>
        <taxon>Poaceae</taxon>
        <taxon>PACMAD clade</taxon>
        <taxon>Chloridoideae</taxon>
        <taxon>Eragrostideae</taxon>
        <taxon>Eragrostidinae</taxon>
        <taxon>Eragrostis</taxon>
    </lineage>
</organism>
<sequence length="91" mass="10202">MGCRESRKVGQRIKGSNGWISCYLIEESKMKPLRRGYKLGAALSCVALSCLQASTTDNWLSPDDRASLLSYDVETLHFVHRDRDSIPLDPS</sequence>
<dbReference type="AlphaFoldDB" id="A0A5J9W8V6"/>
<evidence type="ECO:0000313" key="1">
    <source>
        <dbReference type="EMBL" id="TVU44749.1"/>
    </source>
</evidence>
<accession>A0A5J9W8V6</accession>
<dbReference type="EMBL" id="RWGY01000004">
    <property type="protein sequence ID" value="TVU44749.1"/>
    <property type="molecule type" value="Genomic_DNA"/>
</dbReference>
<name>A0A5J9W8V6_9POAL</name>
<dbReference type="Gramene" id="TVU44749">
    <property type="protein sequence ID" value="TVU44749"/>
    <property type="gene ID" value="EJB05_04203"/>
</dbReference>
<reference evidence="1 2" key="1">
    <citation type="journal article" date="2019" name="Sci. Rep.">
        <title>A high-quality genome of Eragrostis curvula grass provides insights into Poaceae evolution and supports new strategies to enhance forage quality.</title>
        <authorList>
            <person name="Carballo J."/>
            <person name="Santos B.A.C.M."/>
            <person name="Zappacosta D."/>
            <person name="Garbus I."/>
            <person name="Selva J.P."/>
            <person name="Gallo C.A."/>
            <person name="Diaz A."/>
            <person name="Albertini E."/>
            <person name="Caccamo M."/>
            <person name="Echenique V."/>
        </authorList>
    </citation>
    <scope>NUCLEOTIDE SEQUENCE [LARGE SCALE GENOMIC DNA]</scope>
    <source>
        <strain evidence="2">cv. Victoria</strain>
        <tissue evidence="1">Leaf</tissue>
    </source>
</reference>
<protein>
    <submittedName>
        <fullName evidence="1">Uncharacterized protein</fullName>
    </submittedName>
</protein>
<feature type="non-terminal residue" evidence="1">
    <location>
        <position position="1"/>
    </location>
</feature>
<proteinExistence type="predicted"/>
<dbReference type="Proteomes" id="UP000324897">
    <property type="component" value="Chromosome 5"/>
</dbReference>
<evidence type="ECO:0000313" key="2">
    <source>
        <dbReference type="Proteomes" id="UP000324897"/>
    </source>
</evidence>
<comment type="caution">
    <text evidence="1">The sequence shown here is derived from an EMBL/GenBank/DDBJ whole genome shotgun (WGS) entry which is preliminary data.</text>
</comment>
<gene>
    <name evidence="1" type="ORF">EJB05_04203</name>
</gene>
<keyword evidence="2" id="KW-1185">Reference proteome</keyword>